<keyword evidence="2" id="KW-1185">Reference proteome</keyword>
<reference evidence="2" key="1">
    <citation type="journal article" date="2009" name="Genome Res.">
        <title>Comparative genomic analyses of the human fungal pathogens Coccidioides and their relatives.</title>
        <authorList>
            <person name="Sharpton T.J."/>
            <person name="Stajich J.E."/>
            <person name="Rounsley S.D."/>
            <person name="Gardner M.J."/>
            <person name="Wortman J.R."/>
            <person name="Jordar V.S."/>
            <person name="Maiti R."/>
            <person name="Kodira C.D."/>
            <person name="Neafsey D.E."/>
            <person name="Zeng Q."/>
            <person name="Hung C.-Y."/>
            <person name="McMahan C."/>
            <person name="Muszewska A."/>
            <person name="Grynberg M."/>
            <person name="Mandel M.A."/>
            <person name="Kellner E.M."/>
            <person name="Barker B.M."/>
            <person name="Galgiani J.N."/>
            <person name="Orbach M.J."/>
            <person name="Kirkland T.N."/>
            <person name="Cole G.T."/>
            <person name="Henn M.R."/>
            <person name="Birren B.W."/>
            <person name="Taylor J.W."/>
        </authorList>
    </citation>
    <scope>NUCLEOTIDE SEQUENCE [LARGE SCALE GENOMIC DNA]</scope>
    <source>
        <strain evidence="2">UAMH 1704</strain>
    </source>
</reference>
<dbReference type="KEGG" id="ure:UREG_04569"/>
<dbReference type="InParanoid" id="C4JPS6"/>
<sequence>MYQPVAFSVRELFSDATTDHAWPVQVDFDFAAERNALEPCPPHSTSIQMKTKPNLLEMQKPQDYRLLGFEAPARLIFCATPDAVVIVGYLHPKYQRSTRG</sequence>
<dbReference type="AlphaFoldDB" id="C4JPS6"/>
<dbReference type="GeneID" id="8440767"/>
<accession>C4JPS6</accession>
<gene>
    <name evidence="1" type="ORF">UREG_04569</name>
</gene>
<dbReference type="RefSeq" id="XP_002545052.1">
    <property type="nucleotide sequence ID" value="XM_002545006.1"/>
</dbReference>
<dbReference type="VEuPathDB" id="FungiDB:UREG_04569"/>
<proteinExistence type="predicted"/>
<protein>
    <submittedName>
        <fullName evidence="1">Uncharacterized protein</fullName>
    </submittedName>
</protein>
<organism evidence="1 2">
    <name type="scientific">Uncinocarpus reesii (strain UAMH 1704)</name>
    <dbReference type="NCBI Taxonomy" id="336963"/>
    <lineage>
        <taxon>Eukaryota</taxon>
        <taxon>Fungi</taxon>
        <taxon>Dikarya</taxon>
        <taxon>Ascomycota</taxon>
        <taxon>Pezizomycotina</taxon>
        <taxon>Eurotiomycetes</taxon>
        <taxon>Eurotiomycetidae</taxon>
        <taxon>Onygenales</taxon>
        <taxon>Onygenaceae</taxon>
        <taxon>Uncinocarpus</taxon>
    </lineage>
</organism>
<name>C4JPS6_UNCRE</name>
<dbReference type="EMBL" id="CH476616">
    <property type="protein sequence ID" value="EEP79723.1"/>
    <property type="molecule type" value="Genomic_DNA"/>
</dbReference>
<evidence type="ECO:0000313" key="1">
    <source>
        <dbReference type="EMBL" id="EEP79723.1"/>
    </source>
</evidence>
<evidence type="ECO:0000313" key="2">
    <source>
        <dbReference type="Proteomes" id="UP000002058"/>
    </source>
</evidence>
<dbReference type="Proteomes" id="UP000002058">
    <property type="component" value="Unassembled WGS sequence"/>
</dbReference>
<dbReference type="HOGENOM" id="CLU_2308164_0_0_1"/>